<accession>A0A239LYG2</accession>
<reference evidence="1 2" key="1">
    <citation type="submission" date="2017-06" db="EMBL/GenBank/DDBJ databases">
        <authorList>
            <person name="Kim H.J."/>
            <person name="Triplett B.A."/>
        </authorList>
    </citation>
    <scope>NUCLEOTIDE SEQUENCE [LARGE SCALE GENOMIC DNA]</scope>
    <source>
        <strain evidence="1 2">DSM 19307</strain>
    </source>
</reference>
<organism evidence="1 2">
    <name type="scientific">Ekhidna lutea</name>
    <dbReference type="NCBI Taxonomy" id="447679"/>
    <lineage>
        <taxon>Bacteria</taxon>
        <taxon>Pseudomonadati</taxon>
        <taxon>Bacteroidota</taxon>
        <taxon>Cytophagia</taxon>
        <taxon>Cytophagales</taxon>
        <taxon>Reichenbachiellaceae</taxon>
        <taxon>Ekhidna</taxon>
    </lineage>
</organism>
<protein>
    <submittedName>
        <fullName evidence="1">Uncharacterized protein</fullName>
    </submittedName>
</protein>
<dbReference type="EMBL" id="FZPD01000006">
    <property type="protein sequence ID" value="SNT35310.1"/>
    <property type="molecule type" value="Genomic_DNA"/>
</dbReference>
<proteinExistence type="predicted"/>
<keyword evidence="2" id="KW-1185">Reference proteome</keyword>
<evidence type="ECO:0000313" key="2">
    <source>
        <dbReference type="Proteomes" id="UP000198393"/>
    </source>
</evidence>
<sequence>MVNSNSTSKIVKIENVVGVPSYILERITDEMNELHSQQPYMSEHHG</sequence>
<dbReference type="AlphaFoldDB" id="A0A239LYG2"/>
<name>A0A239LYG2_EKHLU</name>
<dbReference type="Proteomes" id="UP000198393">
    <property type="component" value="Unassembled WGS sequence"/>
</dbReference>
<evidence type="ECO:0000313" key="1">
    <source>
        <dbReference type="EMBL" id="SNT35310.1"/>
    </source>
</evidence>
<gene>
    <name evidence="1" type="ORF">SAMN05421640_3481</name>
</gene>